<evidence type="ECO:0000313" key="2">
    <source>
        <dbReference type="EMBL" id="QCD87056.1"/>
    </source>
</evidence>
<organism evidence="2 4">
    <name type="scientific">Vigna unguiculata</name>
    <name type="common">Cowpea</name>
    <dbReference type="NCBI Taxonomy" id="3917"/>
    <lineage>
        <taxon>Eukaryota</taxon>
        <taxon>Viridiplantae</taxon>
        <taxon>Streptophyta</taxon>
        <taxon>Embryophyta</taxon>
        <taxon>Tracheophyta</taxon>
        <taxon>Spermatophyta</taxon>
        <taxon>Magnoliopsida</taxon>
        <taxon>eudicotyledons</taxon>
        <taxon>Gunneridae</taxon>
        <taxon>Pentapetalae</taxon>
        <taxon>rosids</taxon>
        <taxon>fabids</taxon>
        <taxon>Fabales</taxon>
        <taxon>Fabaceae</taxon>
        <taxon>Papilionoideae</taxon>
        <taxon>50 kb inversion clade</taxon>
        <taxon>NPAAA clade</taxon>
        <taxon>indigoferoid/millettioid clade</taxon>
        <taxon>Phaseoleae</taxon>
        <taxon>Vigna</taxon>
    </lineage>
</organism>
<dbReference type="AlphaFoldDB" id="A0A4D6LF59"/>
<proteinExistence type="predicted"/>
<sequence>MRIYPPRVSKPVRFERYSPIISLPLRFPVVSTEQTTAEDHLYRTEYNFRRTTAPMASSSGIQSQSVLEGLQR</sequence>
<evidence type="ECO:0000313" key="3">
    <source>
        <dbReference type="EMBL" id="QCD87057.1"/>
    </source>
</evidence>
<feature type="region of interest" description="Disordered" evidence="1">
    <location>
        <begin position="53"/>
        <end position="72"/>
    </location>
</feature>
<name>A0A4D6LF59_VIGUN</name>
<reference evidence="2 4" key="1">
    <citation type="submission" date="2019-04" db="EMBL/GenBank/DDBJ databases">
        <title>An improved genome assembly and genetic linkage map for asparagus bean, Vigna unguiculata ssp. sesquipedialis.</title>
        <authorList>
            <person name="Xia Q."/>
            <person name="Zhang R."/>
            <person name="Dong Y."/>
        </authorList>
    </citation>
    <scope>NUCLEOTIDE SEQUENCE [LARGE SCALE GENOMIC DNA]</scope>
    <source>
        <tissue evidence="2">Leaf</tissue>
    </source>
</reference>
<dbReference type="EMBL" id="CP039347">
    <property type="protein sequence ID" value="QCD87056.1"/>
    <property type="molecule type" value="Genomic_DNA"/>
</dbReference>
<dbReference type="Proteomes" id="UP000501690">
    <property type="component" value="Linkage Group LG3"/>
</dbReference>
<accession>A0A4D6LF59</accession>
<keyword evidence="4" id="KW-1185">Reference proteome</keyword>
<evidence type="ECO:0000256" key="1">
    <source>
        <dbReference type="SAM" id="MobiDB-lite"/>
    </source>
</evidence>
<dbReference type="EMBL" id="CP039347">
    <property type="protein sequence ID" value="QCD87057.1"/>
    <property type="molecule type" value="Genomic_DNA"/>
</dbReference>
<protein>
    <submittedName>
        <fullName evidence="2">Uncharacterized protein</fullName>
    </submittedName>
</protein>
<feature type="compositionally biased region" description="Polar residues" evidence="1">
    <location>
        <begin position="54"/>
        <end position="66"/>
    </location>
</feature>
<gene>
    <name evidence="2" type="ORF">DEO72_LG3g1587</name>
    <name evidence="3" type="ORF">DEO72_LG3g1588</name>
</gene>
<evidence type="ECO:0000313" key="4">
    <source>
        <dbReference type="Proteomes" id="UP000501690"/>
    </source>
</evidence>